<evidence type="ECO:0000256" key="1">
    <source>
        <dbReference type="SAM" id="MobiDB-lite"/>
    </source>
</evidence>
<feature type="region of interest" description="Disordered" evidence="1">
    <location>
        <begin position="139"/>
        <end position="161"/>
    </location>
</feature>
<dbReference type="OrthoDB" id="6229471at2759"/>
<dbReference type="Proteomes" id="UP000311919">
    <property type="component" value="Unassembled WGS sequence"/>
</dbReference>
<comment type="caution">
    <text evidence="3">The sequence shown here is derived from an EMBL/GenBank/DDBJ whole genome shotgun (WGS) entry which is preliminary data.</text>
</comment>
<proteinExistence type="predicted"/>
<dbReference type="EMBL" id="SKCS01000015">
    <property type="protein sequence ID" value="TNN21028.1"/>
    <property type="molecule type" value="Genomic_DNA"/>
</dbReference>
<protein>
    <recommendedName>
        <fullName evidence="2">Trematode PH-like domain-containing protein</fullName>
    </recommendedName>
</protein>
<dbReference type="EMBL" id="SKCS01000015">
    <property type="protein sequence ID" value="TNN21029.1"/>
    <property type="molecule type" value="Genomic_DNA"/>
</dbReference>
<dbReference type="AlphaFoldDB" id="A0A4Z2DX54"/>
<evidence type="ECO:0000313" key="3">
    <source>
        <dbReference type="EMBL" id="TNN21029.1"/>
    </source>
</evidence>
<organism evidence="3 4">
    <name type="scientific">Schistosoma japonicum</name>
    <name type="common">Blood fluke</name>
    <dbReference type="NCBI Taxonomy" id="6182"/>
    <lineage>
        <taxon>Eukaryota</taxon>
        <taxon>Metazoa</taxon>
        <taxon>Spiralia</taxon>
        <taxon>Lophotrochozoa</taxon>
        <taxon>Platyhelminthes</taxon>
        <taxon>Trematoda</taxon>
        <taxon>Digenea</taxon>
        <taxon>Strigeidida</taxon>
        <taxon>Schistosomatoidea</taxon>
        <taxon>Schistosomatidae</taxon>
        <taxon>Schistosoma</taxon>
    </lineage>
</organism>
<feature type="compositionally biased region" description="Polar residues" evidence="1">
    <location>
        <begin position="141"/>
        <end position="161"/>
    </location>
</feature>
<keyword evidence="4" id="KW-1185">Reference proteome</keyword>
<name>A0A4Z2DX54_SCHJA</name>
<feature type="domain" description="Trematode PH-like" evidence="2">
    <location>
        <begin position="8"/>
        <end position="136"/>
    </location>
</feature>
<evidence type="ECO:0000313" key="4">
    <source>
        <dbReference type="Proteomes" id="UP000311919"/>
    </source>
</evidence>
<sequence>MISKDLSCEKLQFEDLVKFTGLSTCASHDDALKETAASLILSKIDSKSKLSSHLKCYETYITFYPEITVNSIKIEGRIPLEAICGFFVSLKHPKSFVLLFQNPQPSSLMLYGMVLSSSSKAQKLTRLLGVLSPQQDVVKGPTSTKMKSVTIGSKNHNSNGYSKEIGDISRTHELVNGLPPPGTRFRSEFTWNRNLEQQSKVNYSPSSPAVHTNGHLFHEKNNQLKLGKLRNEQLKSSHPMENNLKIHDKHSQNGPDRTEFNNIFPSRANNHVSFRQPILHDFTSSGYNDRMFRRGAASRFDSGRASEGSGYDTPFPYDPNENIEEFSIGYYNTEDDFNTYDRDVLQINDDGEMNKNDPLENPWVENITYISSSKNGGVSVTSNGPVYLYVAQQVNPRYEMQH</sequence>
<reference evidence="3 4" key="1">
    <citation type="submission" date="2019-03" db="EMBL/GenBank/DDBJ databases">
        <title>An improved genome assembly of the fluke Schistosoma japonicum.</title>
        <authorList>
            <person name="Hu W."/>
            <person name="Luo F."/>
            <person name="Yin M."/>
            <person name="Mo X."/>
            <person name="Sun C."/>
            <person name="Wu Q."/>
            <person name="Zhu B."/>
            <person name="Xiang M."/>
            <person name="Wang J."/>
            <person name="Wang Y."/>
            <person name="Zhang T."/>
            <person name="Xu B."/>
            <person name="Zheng H."/>
            <person name="Feng Z."/>
        </authorList>
    </citation>
    <scope>NUCLEOTIDE SEQUENCE [LARGE SCALE GENOMIC DNA]</scope>
    <source>
        <strain evidence="3">HuSjv2</strain>
        <tissue evidence="3">Worms</tissue>
    </source>
</reference>
<gene>
    <name evidence="3" type="ORF">EWB00_001413</name>
</gene>
<accession>A0A4Z2DX54</accession>
<dbReference type="Pfam" id="PF25356">
    <property type="entry name" value="PH_trem"/>
    <property type="match status" value="1"/>
</dbReference>
<dbReference type="InterPro" id="IPR057376">
    <property type="entry name" value="PH_trem"/>
</dbReference>
<evidence type="ECO:0000259" key="2">
    <source>
        <dbReference type="Pfam" id="PF25356"/>
    </source>
</evidence>